<feature type="compositionally biased region" description="Polar residues" evidence="1">
    <location>
        <begin position="111"/>
        <end position="121"/>
    </location>
</feature>
<evidence type="ECO:0000313" key="3">
    <source>
        <dbReference type="EMBL" id="GMT17211.1"/>
    </source>
</evidence>
<evidence type="ECO:0000256" key="1">
    <source>
        <dbReference type="SAM" id="MobiDB-lite"/>
    </source>
</evidence>
<evidence type="ECO:0000313" key="4">
    <source>
        <dbReference type="Proteomes" id="UP001432322"/>
    </source>
</evidence>
<keyword evidence="4" id="KW-1185">Reference proteome</keyword>
<accession>A0AAV5VET5</accession>
<evidence type="ECO:0000256" key="2">
    <source>
        <dbReference type="SAM" id="SignalP"/>
    </source>
</evidence>
<reference evidence="3" key="1">
    <citation type="submission" date="2023-10" db="EMBL/GenBank/DDBJ databases">
        <title>Genome assembly of Pristionchus species.</title>
        <authorList>
            <person name="Yoshida K."/>
            <person name="Sommer R.J."/>
        </authorList>
    </citation>
    <scope>NUCLEOTIDE SEQUENCE</scope>
    <source>
        <strain evidence="3">RS5133</strain>
    </source>
</reference>
<feature type="chain" id="PRO_5043372073" evidence="2">
    <location>
        <begin position="21"/>
        <end position="131"/>
    </location>
</feature>
<dbReference type="Gene3D" id="1.20.120.1100">
    <property type="match status" value="1"/>
</dbReference>
<name>A0AAV5VET5_9BILA</name>
<protein>
    <submittedName>
        <fullName evidence="3">Uncharacterized protein</fullName>
    </submittedName>
</protein>
<sequence>MRLPNLIVAALLLAVSYATSDWSDVNPELISAMPKSSIDFVDSLTDEHKGWIREWAIAYTNFGDSEEGKVLFDERTESSGLDKKIEKQRKLFDKMTDSLIEHDEAKYFVQTVSRPNLSQPDSNPPKRGQMP</sequence>
<dbReference type="EMBL" id="BTSY01000003">
    <property type="protein sequence ID" value="GMT17211.1"/>
    <property type="molecule type" value="Genomic_DNA"/>
</dbReference>
<organism evidence="3 4">
    <name type="scientific">Pristionchus fissidentatus</name>
    <dbReference type="NCBI Taxonomy" id="1538716"/>
    <lineage>
        <taxon>Eukaryota</taxon>
        <taxon>Metazoa</taxon>
        <taxon>Ecdysozoa</taxon>
        <taxon>Nematoda</taxon>
        <taxon>Chromadorea</taxon>
        <taxon>Rhabditida</taxon>
        <taxon>Rhabditina</taxon>
        <taxon>Diplogasteromorpha</taxon>
        <taxon>Diplogasteroidea</taxon>
        <taxon>Neodiplogasteridae</taxon>
        <taxon>Pristionchus</taxon>
    </lineage>
</organism>
<feature type="region of interest" description="Disordered" evidence="1">
    <location>
        <begin position="111"/>
        <end position="131"/>
    </location>
</feature>
<dbReference type="AlphaFoldDB" id="A0AAV5VET5"/>
<gene>
    <name evidence="3" type="ORF">PFISCL1PPCAC_8508</name>
</gene>
<comment type="caution">
    <text evidence="3">The sequence shown here is derived from an EMBL/GenBank/DDBJ whole genome shotgun (WGS) entry which is preliminary data.</text>
</comment>
<feature type="signal peptide" evidence="2">
    <location>
        <begin position="1"/>
        <end position="20"/>
    </location>
</feature>
<proteinExistence type="predicted"/>
<feature type="non-terminal residue" evidence="3">
    <location>
        <position position="131"/>
    </location>
</feature>
<dbReference type="Proteomes" id="UP001432322">
    <property type="component" value="Unassembled WGS sequence"/>
</dbReference>
<keyword evidence="2" id="KW-0732">Signal</keyword>